<comment type="caution">
    <text evidence="1">The sequence shown here is derived from an EMBL/GenBank/DDBJ whole genome shotgun (WGS) entry which is preliminary data.</text>
</comment>
<protein>
    <submittedName>
        <fullName evidence="1">Uncharacterized protein</fullName>
    </submittedName>
</protein>
<dbReference type="EMBL" id="QQBB01000013">
    <property type="protein sequence ID" value="RDI53630.1"/>
    <property type="molecule type" value="Genomic_DNA"/>
</dbReference>
<dbReference type="RefSeq" id="WP_114772662.1">
    <property type="nucleotide sequence ID" value="NZ_QQBB01000013.1"/>
</dbReference>
<reference evidence="1 2" key="1">
    <citation type="submission" date="2018-07" db="EMBL/GenBank/DDBJ databases">
        <title>Genomic Encyclopedia of Type Strains, Phase IV (KMG-IV): sequencing the most valuable type-strain genomes for metagenomic binning, comparative biology and taxonomic classification.</title>
        <authorList>
            <person name="Goeker M."/>
        </authorList>
    </citation>
    <scope>NUCLEOTIDE SEQUENCE [LARGE SCALE GENOMIC DNA]</scope>
    <source>
        <strain evidence="1 2">DSM 14364</strain>
    </source>
</reference>
<name>A0A370H9Z9_9HYPH</name>
<keyword evidence="2" id="KW-1185">Reference proteome</keyword>
<sequence length="228" mass="25625">MIVVIQCAGSKRPDAGTLRTKGGQPVLFVARPEKAPLADACVFAHPDDLVDDGLTWRETLLAYNQNPSSNPLGLLPAYELYRNEIYRVLVKRYGVENTYILSAGWGLLNAAFLTPSYDITFSAAAEGFVRRRKGDAYRDLCHLPDDRDEPIVFFGGKEYVSLFASLTRSVRVKKLVFYNSQQAPEAEGCMLQRFQTRTRTNWHYECAAAFVRHELTAVYDTTDSGGRQ</sequence>
<proteinExistence type="predicted"/>
<dbReference type="Proteomes" id="UP000254925">
    <property type="component" value="Unassembled WGS sequence"/>
</dbReference>
<accession>A0A370H9Z9</accession>
<gene>
    <name evidence="1" type="ORF">DES45_11351</name>
</gene>
<evidence type="ECO:0000313" key="1">
    <source>
        <dbReference type="EMBL" id="RDI53630.1"/>
    </source>
</evidence>
<organism evidence="1 2">
    <name type="scientific">Microvirga subterranea</name>
    <dbReference type="NCBI Taxonomy" id="186651"/>
    <lineage>
        <taxon>Bacteria</taxon>
        <taxon>Pseudomonadati</taxon>
        <taxon>Pseudomonadota</taxon>
        <taxon>Alphaproteobacteria</taxon>
        <taxon>Hyphomicrobiales</taxon>
        <taxon>Methylobacteriaceae</taxon>
        <taxon>Microvirga</taxon>
    </lineage>
</organism>
<dbReference type="OrthoDB" id="7840396at2"/>
<dbReference type="AlphaFoldDB" id="A0A370H9Z9"/>
<evidence type="ECO:0000313" key="2">
    <source>
        <dbReference type="Proteomes" id="UP000254925"/>
    </source>
</evidence>